<organism evidence="1 2">
    <name type="scientific">Dentiscutata erythropus</name>
    <dbReference type="NCBI Taxonomy" id="1348616"/>
    <lineage>
        <taxon>Eukaryota</taxon>
        <taxon>Fungi</taxon>
        <taxon>Fungi incertae sedis</taxon>
        <taxon>Mucoromycota</taxon>
        <taxon>Glomeromycotina</taxon>
        <taxon>Glomeromycetes</taxon>
        <taxon>Diversisporales</taxon>
        <taxon>Gigasporaceae</taxon>
        <taxon>Dentiscutata</taxon>
    </lineage>
</organism>
<dbReference type="Proteomes" id="UP000789405">
    <property type="component" value="Unassembled WGS sequence"/>
</dbReference>
<dbReference type="AlphaFoldDB" id="A0A9N9D661"/>
<evidence type="ECO:0000313" key="1">
    <source>
        <dbReference type="EMBL" id="CAG8628327.1"/>
    </source>
</evidence>
<dbReference type="EMBL" id="CAJVPY010004796">
    <property type="protein sequence ID" value="CAG8628327.1"/>
    <property type="molecule type" value="Genomic_DNA"/>
</dbReference>
<sequence>ATNQFNSTTKSNVNHIIINNNIVSNYKAADKIENYEDKKYTIDKKNFTIDEFLEYLSEQIELLQKNNYLINTSFSLEFKKTSKLILELQKDIEDFEIFHLRKEFGEYYDGIYCID</sequence>
<gene>
    <name evidence="1" type="ORF">DERYTH_LOCUS9013</name>
</gene>
<evidence type="ECO:0000313" key="2">
    <source>
        <dbReference type="Proteomes" id="UP000789405"/>
    </source>
</evidence>
<feature type="non-terminal residue" evidence="1">
    <location>
        <position position="1"/>
    </location>
</feature>
<proteinExistence type="predicted"/>
<reference evidence="1" key="1">
    <citation type="submission" date="2021-06" db="EMBL/GenBank/DDBJ databases">
        <authorList>
            <person name="Kallberg Y."/>
            <person name="Tangrot J."/>
            <person name="Rosling A."/>
        </authorList>
    </citation>
    <scope>NUCLEOTIDE SEQUENCE</scope>
    <source>
        <strain evidence="1">MA453B</strain>
    </source>
</reference>
<comment type="caution">
    <text evidence="1">The sequence shown here is derived from an EMBL/GenBank/DDBJ whole genome shotgun (WGS) entry which is preliminary data.</text>
</comment>
<keyword evidence="2" id="KW-1185">Reference proteome</keyword>
<protein>
    <submittedName>
        <fullName evidence="1">8368_t:CDS:1</fullName>
    </submittedName>
</protein>
<accession>A0A9N9D661</accession>
<name>A0A9N9D661_9GLOM</name>
<dbReference type="OrthoDB" id="2395308at2759"/>